<dbReference type="EMBL" id="CM001223">
    <property type="protein sequence ID" value="AES77673.1"/>
    <property type="molecule type" value="Genomic_DNA"/>
</dbReference>
<evidence type="ECO:0000256" key="1">
    <source>
        <dbReference type="SAM" id="MobiDB-lite"/>
    </source>
</evidence>
<dbReference type="eggNOG" id="ENOG502QUVH">
    <property type="taxonomic scope" value="Eukaryota"/>
</dbReference>
<dbReference type="HOGENOM" id="CLU_027176_1_4_1"/>
<dbReference type="Gene3D" id="1.20.1280.50">
    <property type="match status" value="1"/>
</dbReference>
<dbReference type="SMART" id="SM00256">
    <property type="entry name" value="FBOX"/>
    <property type="match status" value="1"/>
</dbReference>
<dbReference type="Proteomes" id="UP000265566">
    <property type="component" value="Chromosome 7"/>
</dbReference>
<dbReference type="STRING" id="3880.G7L645"/>
<organism evidence="3 6">
    <name type="scientific">Medicago truncatula</name>
    <name type="common">Barrel medic</name>
    <name type="synonym">Medicago tribuloides</name>
    <dbReference type="NCBI Taxonomy" id="3880"/>
    <lineage>
        <taxon>Eukaryota</taxon>
        <taxon>Viridiplantae</taxon>
        <taxon>Streptophyta</taxon>
        <taxon>Embryophyta</taxon>
        <taxon>Tracheophyta</taxon>
        <taxon>Spermatophyta</taxon>
        <taxon>Magnoliopsida</taxon>
        <taxon>eudicotyledons</taxon>
        <taxon>Gunneridae</taxon>
        <taxon>Pentapetalae</taxon>
        <taxon>rosids</taxon>
        <taxon>fabids</taxon>
        <taxon>Fabales</taxon>
        <taxon>Fabaceae</taxon>
        <taxon>Papilionoideae</taxon>
        <taxon>50 kb inversion clade</taxon>
        <taxon>NPAAA clade</taxon>
        <taxon>Hologalegina</taxon>
        <taxon>IRL clade</taxon>
        <taxon>Trifolieae</taxon>
        <taxon>Medicago</taxon>
    </lineage>
</organism>
<dbReference type="InterPro" id="IPR006527">
    <property type="entry name" value="F-box-assoc_dom_typ1"/>
</dbReference>
<keyword evidence="6" id="KW-1185">Reference proteome</keyword>
<reference evidence="5" key="3">
    <citation type="submission" date="2015-04" db="UniProtKB">
        <authorList>
            <consortium name="EnsemblPlants"/>
        </authorList>
    </citation>
    <scope>IDENTIFICATION</scope>
    <source>
        <strain evidence="5">cv. Jemalong A17</strain>
    </source>
</reference>
<dbReference type="EMBL" id="PSQE01000007">
    <property type="protein sequence ID" value="RHN44391.1"/>
    <property type="molecule type" value="Genomic_DNA"/>
</dbReference>
<proteinExistence type="predicted"/>
<dbReference type="Pfam" id="PF07734">
    <property type="entry name" value="FBA_1"/>
    <property type="match status" value="1"/>
</dbReference>
<accession>G7L645</accession>
<dbReference type="InterPro" id="IPR050796">
    <property type="entry name" value="SCF_F-box_component"/>
</dbReference>
<evidence type="ECO:0000259" key="2">
    <source>
        <dbReference type="SMART" id="SM00256"/>
    </source>
</evidence>
<feature type="region of interest" description="Disordered" evidence="1">
    <location>
        <begin position="1"/>
        <end position="20"/>
    </location>
</feature>
<dbReference type="Pfam" id="PF00646">
    <property type="entry name" value="F-box"/>
    <property type="match status" value="1"/>
</dbReference>
<dbReference type="PANTHER" id="PTHR31672">
    <property type="entry name" value="BNACNNG10540D PROTEIN"/>
    <property type="match status" value="1"/>
</dbReference>
<dbReference type="AlphaFoldDB" id="G7L645"/>
<reference evidence="3 6" key="2">
    <citation type="journal article" date="2014" name="BMC Genomics">
        <title>An improved genome release (version Mt4.0) for the model legume Medicago truncatula.</title>
        <authorList>
            <person name="Tang H."/>
            <person name="Krishnakumar V."/>
            <person name="Bidwell S."/>
            <person name="Rosen B."/>
            <person name="Chan A."/>
            <person name="Zhou S."/>
            <person name="Gentzbittel L."/>
            <person name="Childs K.L."/>
            <person name="Yandell M."/>
            <person name="Gundlach H."/>
            <person name="Mayer K.F."/>
            <person name="Schwartz D.C."/>
            <person name="Town C.D."/>
        </authorList>
    </citation>
    <scope>GENOME REANNOTATION</scope>
    <source>
        <strain evidence="5 6">cv. Jemalong A17</strain>
    </source>
</reference>
<dbReference type="SUPFAM" id="SSF81383">
    <property type="entry name" value="F-box domain"/>
    <property type="match status" value="1"/>
</dbReference>
<evidence type="ECO:0000313" key="5">
    <source>
        <dbReference type="EnsemblPlants" id="AES77673"/>
    </source>
</evidence>
<dbReference type="Gramene" id="rna38508">
    <property type="protein sequence ID" value="RHN44391.1"/>
    <property type="gene ID" value="gene38508"/>
</dbReference>
<evidence type="ECO:0000313" key="4">
    <source>
        <dbReference type="EMBL" id="RHN44391.1"/>
    </source>
</evidence>
<dbReference type="PANTHER" id="PTHR31672:SF13">
    <property type="entry name" value="F-BOX PROTEIN CPR30-LIKE"/>
    <property type="match status" value="1"/>
</dbReference>
<evidence type="ECO:0000313" key="6">
    <source>
        <dbReference type="Proteomes" id="UP000002051"/>
    </source>
</evidence>
<reference evidence="3 6" key="1">
    <citation type="journal article" date="2011" name="Nature">
        <title>The Medicago genome provides insight into the evolution of rhizobial symbioses.</title>
        <authorList>
            <person name="Young N.D."/>
            <person name="Debelle F."/>
            <person name="Oldroyd G.E."/>
            <person name="Geurts R."/>
            <person name="Cannon S.B."/>
            <person name="Udvardi M.K."/>
            <person name="Benedito V.A."/>
            <person name="Mayer K.F."/>
            <person name="Gouzy J."/>
            <person name="Schoof H."/>
            <person name="Van de Peer Y."/>
            <person name="Proost S."/>
            <person name="Cook D.R."/>
            <person name="Meyers B.C."/>
            <person name="Spannagl M."/>
            <person name="Cheung F."/>
            <person name="De Mita S."/>
            <person name="Krishnakumar V."/>
            <person name="Gundlach H."/>
            <person name="Zhou S."/>
            <person name="Mudge J."/>
            <person name="Bharti A.K."/>
            <person name="Murray J.D."/>
            <person name="Naoumkina M.A."/>
            <person name="Rosen B."/>
            <person name="Silverstein K.A."/>
            <person name="Tang H."/>
            <person name="Rombauts S."/>
            <person name="Zhao P.X."/>
            <person name="Zhou P."/>
            <person name="Barbe V."/>
            <person name="Bardou P."/>
            <person name="Bechner M."/>
            <person name="Bellec A."/>
            <person name="Berger A."/>
            <person name="Berges H."/>
            <person name="Bidwell S."/>
            <person name="Bisseling T."/>
            <person name="Choisne N."/>
            <person name="Couloux A."/>
            <person name="Denny R."/>
            <person name="Deshpande S."/>
            <person name="Dai X."/>
            <person name="Doyle J.J."/>
            <person name="Dudez A.M."/>
            <person name="Farmer A.D."/>
            <person name="Fouteau S."/>
            <person name="Franken C."/>
            <person name="Gibelin C."/>
            <person name="Gish J."/>
            <person name="Goldstein S."/>
            <person name="Gonzalez A.J."/>
            <person name="Green P.J."/>
            <person name="Hallab A."/>
            <person name="Hartog M."/>
            <person name="Hua A."/>
            <person name="Humphray S.J."/>
            <person name="Jeong D.H."/>
            <person name="Jing Y."/>
            <person name="Jocker A."/>
            <person name="Kenton S.M."/>
            <person name="Kim D.J."/>
            <person name="Klee K."/>
            <person name="Lai H."/>
            <person name="Lang C."/>
            <person name="Lin S."/>
            <person name="Macmil S.L."/>
            <person name="Magdelenat G."/>
            <person name="Matthews L."/>
            <person name="McCorrison J."/>
            <person name="Monaghan E.L."/>
            <person name="Mun J.H."/>
            <person name="Najar F.Z."/>
            <person name="Nicholson C."/>
            <person name="Noirot C."/>
            <person name="O'Bleness M."/>
            <person name="Paule C.R."/>
            <person name="Poulain J."/>
            <person name="Prion F."/>
            <person name="Qin B."/>
            <person name="Qu C."/>
            <person name="Retzel E.F."/>
            <person name="Riddle C."/>
            <person name="Sallet E."/>
            <person name="Samain S."/>
            <person name="Samson N."/>
            <person name="Sanders I."/>
            <person name="Saurat O."/>
            <person name="Scarpelli C."/>
            <person name="Schiex T."/>
            <person name="Segurens B."/>
            <person name="Severin A.J."/>
            <person name="Sherrier D.J."/>
            <person name="Shi R."/>
            <person name="Sims S."/>
            <person name="Singer S.R."/>
            <person name="Sinharoy S."/>
            <person name="Sterck L."/>
            <person name="Viollet A."/>
            <person name="Wang B.B."/>
            <person name="Wang K."/>
            <person name="Wang M."/>
            <person name="Wang X."/>
            <person name="Warfsmann J."/>
            <person name="Weissenbach J."/>
            <person name="White D.D."/>
            <person name="White J.D."/>
            <person name="Wiley G.B."/>
            <person name="Wincker P."/>
            <person name="Xing Y."/>
            <person name="Yang L."/>
            <person name="Yao Z."/>
            <person name="Ying F."/>
            <person name="Zhai J."/>
            <person name="Zhou L."/>
            <person name="Zuber A."/>
            <person name="Denarie J."/>
            <person name="Dixon R.A."/>
            <person name="May G.D."/>
            <person name="Schwartz D.C."/>
            <person name="Rogers J."/>
            <person name="Quetier F."/>
            <person name="Town C.D."/>
            <person name="Roe B.A."/>
        </authorList>
    </citation>
    <scope>NUCLEOTIDE SEQUENCE [LARGE SCALE GENOMIC DNA]</scope>
    <source>
        <strain evidence="3">A17</strain>
        <strain evidence="5 6">cv. Jemalong A17</strain>
    </source>
</reference>
<gene>
    <name evidence="5" type="primary">11430309</name>
    <name evidence="3" type="ordered locus">MTR_7g013590</name>
    <name evidence="4" type="ORF">MtrunA17_Chr7g0218951</name>
</gene>
<name>G7L645_MEDTR</name>
<dbReference type="InterPro" id="IPR036047">
    <property type="entry name" value="F-box-like_dom_sf"/>
</dbReference>
<dbReference type="InterPro" id="IPR001810">
    <property type="entry name" value="F-box_dom"/>
</dbReference>
<dbReference type="EnsemblPlants" id="AES77673">
    <property type="protein sequence ID" value="AES77673"/>
    <property type="gene ID" value="MTR_7g013590"/>
</dbReference>
<dbReference type="NCBIfam" id="TIGR01640">
    <property type="entry name" value="F_box_assoc_1"/>
    <property type="match status" value="1"/>
</dbReference>
<dbReference type="PaxDb" id="3880-AES77673"/>
<dbReference type="KEGG" id="mtr:11430309"/>
<feature type="domain" description="F-box" evidence="2">
    <location>
        <begin position="36"/>
        <end position="76"/>
    </location>
</feature>
<reference evidence="4" key="5">
    <citation type="journal article" date="2018" name="Nat. Plants">
        <title>Whole-genome landscape of Medicago truncatula symbiotic genes.</title>
        <authorList>
            <person name="Pecrix Y."/>
            <person name="Gamas P."/>
            <person name="Carrere S."/>
        </authorList>
    </citation>
    <scope>NUCLEOTIDE SEQUENCE</scope>
    <source>
        <tissue evidence="4">Leaves</tissue>
    </source>
</reference>
<dbReference type="Proteomes" id="UP000002051">
    <property type="component" value="Unassembled WGS sequence"/>
</dbReference>
<reference evidence="7" key="4">
    <citation type="journal article" date="2018" name="Nat. Plants">
        <title>Whole-genome landscape of Medicago truncatula symbiotic genes.</title>
        <authorList>
            <person name="Pecrix Y."/>
            <person name="Staton S.E."/>
            <person name="Sallet E."/>
            <person name="Lelandais-Briere C."/>
            <person name="Moreau S."/>
            <person name="Carrere S."/>
            <person name="Blein T."/>
            <person name="Jardinaud M.F."/>
            <person name="Latrasse D."/>
            <person name="Zouine M."/>
            <person name="Zahm M."/>
            <person name="Kreplak J."/>
            <person name="Mayjonade B."/>
            <person name="Satge C."/>
            <person name="Perez M."/>
            <person name="Cauet S."/>
            <person name="Marande W."/>
            <person name="Chantry-Darmon C."/>
            <person name="Lopez-Roques C."/>
            <person name="Bouchez O."/>
            <person name="Berard A."/>
            <person name="Debelle F."/>
            <person name="Munos S."/>
            <person name="Bendahmane A."/>
            <person name="Berges H."/>
            <person name="Niebel A."/>
            <person name="Buitink J."/>
            <person name="Frugier F."/>
            <person name="Benhamed M."/>
            <person name="Crespi M."/>
            <person name="Gouzy J."/>
            <person name="Gamas P."/>
        </authorList>
    </citation>
    <scope>NUCLEOTIDE SEQUENCE [LARGE SCALE GENOMIC DNA]</scope>
    <source>
        <strain evidence="7">cv. Jemalong A17</strain>
    </source>
</reference>
<dbReference type="InterPro" id="IPR017451">
    <property type="entry name" value="F-box-assoc_interact_dom"/>
</dbReference>
<evidence type="ECO:0000313" key="7">
    <source>
        <dbReference type="Proteomes" id="UP000265566"/>
    </source>
</evidence>
<protein>
    <submittedName>
        <fullName evidence="3">F-box protein interaction domain protein</fullName>
    </submittedName>
    <submittedName>
        <fullName evidence="4">Putative F-box domain-containing protein</fullName>
    </submittedName>
</protein>
<evidence type="ECO:0000313" key="3">
    <source>
        <dbReference type="EMBL" id="AES77673.1"/>
    </source>
</evidence>
<sequence length="404" mass="46500">MRQPLTHSKRKHRHNVVSTTVRKQNSSDPFGLFALLWLDLFLEILYRLPVKSLLVLKCVSKSLNSLISDPKFVKHHLHLSQTRPYHLLIRNSELLLVDSRLPSVTAIIPDTTHNFRLNPSDNHPIMIDSCDGIICFENRNDNHVDLVVWNPCTGKFKILPPLENIPNGKTHTLYSIGYDRFVDNYKVVAFSCHRQINKSYKYCNSQVRVHTLGTNFWRRIPNFPSNIMGLPNGYVGKFVSGTINWAIENQKNYDSWVILSLDLGNESYQEISRPDFGLDDPVHIFTLGVSKDCLCVLVYTETLLGIWVMKDYGNKNSWTKLFAVPYAKVGYHGFGFVDLHYISEEDDQVFLHFCSKVYVYNYKNSTVKTLDIQGQPSILYNSSRVYFESLYDSSGVYVESLISP</sequence>